<evidence type="ECO:0000313" key="3">
    <source>
        <dbReference type="Proteomes" id="UP000214596"/>
    </source>
</evidence>
<dbReference type="EMBL" id="NIXT01001061">
    <property type="protein sequence ID" value="OXE31635.1"/>
    <property type="molecule type" value="Genomic_DNA"/>
</dbReference>
<feature type="domain" description="DUF11" evidence="1">
    <location>
        <begin position="169"/>
        <end position="308"/>
    </location>
</feature>
<dbReference type="Gene3D" id="2.60.40.740">
    <property type="match status" value="1"/>
</dbReference>
<evidence type="ECO:0000313" key="2">
    <source>
        <dbReference type="EMBL" id="OXE31635.1"/>
    </source>
</evidence>
<dbReference type="Proteomes" id="UP000214596">
    <property type="component" value="Unassembled WGS sequence"/>
</dbReference>
<protein>
    <recommendedName>
        <fullName evidence="1">DUF11 domain-containing protein</fullName>
    </recommendedName>
</protein>
<dbReference type="Pfam" id="PF01345">
    <property type="entry name" value="DUF11"/>
    <property type="match status" value="1"/>
</dbReference>
<proteinExistence type="predicted"/>
<organism evidence="2 3">
    <name type="scientific">Vibrio parahaemolyticus</name>
    <dbReference type="NCBI Taxonomy" id="670"/>
    <lineage>
        <taxon>Bacteria</taxon>
        <taxon>Pseudomonadati</taxon>
        <taxon>Pseudomonadota</taxon>
        <taxon>Gammaproteobacteria</taxon>
        <taxon>Vibrionales</taxon>
        <taxon>Vibrionaceae</taxon>
        <taxon>Vibrio</taxon>
    </lineage>
</organism>
<dbReference type="InterPro" id="IPR001434">
    <property type="entry name" value="OmcB-like_DUF11"/>
</dbReference>
<evidence type="ECO:0000259" key="1">
    <source>
        <dbReference type="Pfam" id="PF01345"/>
    </source>
</evidence>
<dbReference type="InterPro" id="IPR047589">
    <property type="entry name" value="DUF11_rpt"/>
</dbReference>
<gene>
    <name evidence="2" type="ORF">CA163_16855</name>
</gene>
<dbReference type="SUPFAM" id="SSF49401">
    <property type="entry name" value="Bacterial adhesins"/>
    <property type="match status" value="1"/>
</dbReference>
<feature type="non-terminal residue" evidence="2">
    <location>
        <position position="1"/>
    </location>
</feature>
<dbReference type="NCBIfam" id="TIGR01451">
    <property type="entry name" value="B_ant_repeat"/>
    <property type="match status" value="1"/>
</dbReference>
<dbReference type="InterPro" id="IPR008966">
    <property type="entry name" value="Adhesion_dom_sf"/>
</dbReference>
<reference evidence="2 3" key="1">
    <citation type="journal article" date="2017" name="Appl. Environ. Microbiol.">
        <title>Parallel evolution of two clades of a major Atlantic endemic Vibrio parahaemolyticus pathogen lineage by independent acquisition of related pathogenicity islands.</title>
        <authorList>
            <person name="Xu F."/>
            <person name="Gonzalez-Escalona N."/>
            <person name="Drees K.P."/>
            <person name="Sebra R.P."/>
            <person name="Cooper V.S."/>
            <person name="Jones S.H."/>
            <person name="Whistler C.A."/>
        </authorList>
    </citation>
    <scope>NUCLEOTIDE SEQUENCE [LARGE SCALE GENOMIC DNA]</scope>
    <source>
        <strain evidence="2 3">MAVP-3</strain>
    </source>
</reference>
<accession>A0A227JB84</accession>
<name>A0A227JB84_VIBPH</name>
<comment type="caution">
    <text evidence="2">The sequence shown here is derived from an EMBL/GenBank/DDBJ whole genome shotgun (WGS) entry which is preliminary data.</text>
</comment>
<feature type="non-terminal residue" evidence="2">
    <location>
        <position position="389"/>
    </location>
</feature>
<sequence length="389" mass="41847">ITNHAYAYDKSESDVLAEDVAIIKPQPIILSVTKVADKAEYTNDDDEITFTMTAANRGSGDAESVNLLDEIDKLIGSNGNALFMTWKATITELKSGVVVSVDSDNNVNSNHTLKAYQGNEFEIVVTGEINQGIDDNFTNVFTAAASTGETASANVTIKVKKQAYNEGMLKVTKVASKSEASVGEVVEYEVVITNENDNPFSGVRLVDRYPGGFAYIPDSTEMVNSGPDGVFDTSDDIQITVEPTKTNQLFFDVGDMNIYGKGDSQTADAVRIRYLMRVSVGATFGVYTNTAWAEAPPAESFSAQNTSTNYVVKSNLASATVEVMPDKVFDTASIIGKVFEDHNGDGFQADATADDVLIDIDLALGDYVPNSTFIIQDGVETQLKDVTGK</sequence>
<dbReference type="AlphaFoldDB" id="A0A227JB84"/>